<reference evidence="2" key="2">
    <citation type="submission" date="2021-09" db="EMBL/GenBank/DDBJ databases">
        <authorList>
            <person name="Jia N."/>
            <person name="Wang J."/>
            <person name="Shi W."/>
            <person name="Du L."/>
            <person name="Sun Y."/>
            <person name="Zhan W."/>
            <person name="Jiang J."/>
            <person name="Wang Q."/>
            <person name="Zhang B."/>
            <person name="Ji P."/>
            <person name="Sakyi L.B."/>
            <person name="Cui X."/>
            <person name="Yuan T."/>
            <person name="Jiang B."/>
            <person name="Yang W."/>
            <person name="Lam T.T.-Y."/>
            <person name="Chang Q."/>
            <person name="Ding S."/>
            <person name="Wang X."/>
            <person name="Zhu J."/>
            <person name="Ruan X."/>
            <person name="Zhao L."/>
            <person name="Wei J."/>
            <person name="Que T."/>
            <person name="Du C."/>
            <person name="Cheng J."/>
            <person name="Dai P."/>
            <person name="Han X."/>
            <person name="Huang E."/>
            <person name="Gao Y."/>
            <person name="Liu J."/>
            <person name="Shao H."/>
            <person name="Ye R."/>
            <person name="Li L."/>
            <person name="Wei W."/>
            <person name="Wang X."/>
            <person name="Wang C."/>
            <person name="Huo Q."/>
            <person name="Li W."/>
            <person name="Guo W."/>
            <person name="Chen H."/>
            <person name="Chen S."/>
            <person name="Zhou L."/>
            <person name="Zhou L."/>
            <person name="Ni X."/>
            <person name="Tian J."/>
            <person name="Zhou Y."/>
            <person name="Sheng Y."/>
            <person name="Liu T."/>
            <person name="Pan Y."/>
            <person name="Xia L."/>
            <person name="Li J."/>
            <person name="Zhao F."/>
            <person name="Cao W."/>
        </authorList>
    </citation>
    <scope>NUCLEOTIDE SEQUENCE</scope>
    <source>
        <strain evidence="2">Rmic-2018</strain>
        <tissue evidence="2">Larvae</tissue>
    </source>
</reference>
<gene>
    <name evidence="2" type="ORF">HPB51_009537</name>
</gene>
<feature type="region of interest" description="Disordered" evidence="1">
    <location>
        <begin position="1"/>
        <end position="23"/>
    </location>
</feature>
<accession>A0A9J6F0X9</accession>
<dbReference type="VEuPathDB" id="VectorBase:LOC119173814"/>
<proteinExistence type="predicted"/>
<protein>
    <submittedName>
        <fullName evidence="2">Uncharacterized protein</fullName>
    </submittedName>
</protein>
<evidence type="ECO:0000313" key="3">
    <source>
        <dbReference type="Proteomes" id="UP000821866"/>
    </source>
</evidence>
<evidence type="ECO:0000256" key="1">
    <source>
        <dbReference type="SAM" id="MobiDB-lite"/>
    </source>
</evidence>
<name>A0A9J6F0X9_RHIMP</name>
<comment type="caution">
    <text evidence="2">The sequence shown here is derived from an EMBL/GenBank/DDBJ whole genome shotgun (WGS) entry which is preliminary data.</text>
</comment>
<sequence length="216" mass="23451">MPWETTLTQVPVAPPGSTWTSSITSATPPDISASGQPCHFSGHGSNATMRLTNIFRLCLLQGGTQVSEVPPEPTTDVVITMLRDLTARSKLIEDGQARILDSFGSLTSKHAELNATVTNISERLSSMENRDPFGPPCEPWPTPSSAGRLQPYMKGPATSCCSGSFECQHHSCPITAVLNTSKLLSKAFQDIEGPCKGLPYLGKLGFIRHRWYRCDM</sequence>
<keyword evidence="3" id="KW-1185">Reference proteome</keyword>
<evidence type="ECO:0000313" key="2">
    <source>
        <dbReference type="EMBL" id="KAH8040159.1"/>
    </source>
</evidence>
<dbReference type="Proteomes" id="UP000821866">
    <property type="component" value="Chromosome 1"/>
</dbReference>
<organism evidence="2 3">
    <name type="scientific">Rhipicephalus microplus</name>
    <name type="common">Cattle tick</name>
    <name type="synonym">Boophilus microplus</name>
    <dbReference type="NCBI Taxonomy" id="6941"/>
    <lineage>
        <taxon>Eukaryota</taxon>
        <taxon>Metazoa</taxon>
        <taxon>Ecdysozoa</taxon>
        <taxon>Arthropoda</taxon>
        <taxon>Chelicerata</taxon>
        <taxon>Arachnida</taxon>
        <taxon>Acari</taxon>
        <taxon>Parasitiformes</taxon>
        <taxon>Ixodida</taxon>
        <taxon>Ixodoidea</taxon>
        <taxon>Ixodidae</taxon>
        <taxon>Rhipicephalinae</taxon>
        <taxon>Rhipicephalus</taxon>
        <taxon>Boophilus</taxon>
    </lineage>
</organism>
<dbReference type="AlphaFoldDB" id="A0A9J6F0X9"/>
<reference evidence="2" key="1">
    <citation type="journal article" date="2020" name="Cell">
        <title>Large-Scale Comparative Analyses of Tick Genomes Elucidate Their Genetic Diversity and Vector Capacities.</title>
        <authorList>
            <consortium name="Tick Genome and Microbiome Consortium (TIGMIC)"/>
            <person name="Jia N."/>
            <person name="Wang J."/>
            <person name="Shi W."/>
            <person name="Du L."/>
            <person name="Sun Y."/>
            <person name="Zhan W."/>
            <person name="Jiang J.F."/>
            <person name="Wang Q."/>
            <person name="Zhang B."/>
            <person name="Ji P."/>
            <person name="Bell-Sakyi L."/>
            <person name="Cui X.M."/>
            <person name="Yuan T.T."/>
            <person name="Jiang B.G."/>
            <person name="Yang W.F."/>
            <person name="Lam T.T."/>
            <person name="Chang Q.C."/>
            <person name="Ding S.J."/>
            <person name="Wang X.J."/>
            <person name="Zhu J.G."/>
            <person name="Ruan X.D."/>
            <person name="Zhao L."/>
            <person name="Wei J.T."/>
            <person name="Ye R.Z."/>
            <person name="Que T.C."/>
            <person name="Du C.H."/>
            <person name="Zhou Y.H."/>
            <person name="Cheng J.X."/>
            <person name="Dai P.F."/>
            <person name="Guo W.B."/>
            <person name="Han X.H."/>
            <person name="Huang E.J."/>
            <person name="Li L.F."/>
            <person name="Wei W."/>
            <person name="Gao Y.C."/>
            <person name="Liu J.Z."/>
            <person name="Shao H.Z."/>
            <person name="Wang X."/>
            <person name="Wang C.C."/>
            <person name="Yang T.C."/>
            <person name="Huo Q.B."/>
            <person name="Li W."/>
            <person name="Chen H.Y."/>
            <person name="Chen S.E."/>
            <person name="Zhou L.G."/>
            <person name="Ni X.B."/>
            <person name="Tian J.H."/>
            <person name="Sheng Y."/>
            <person name="Liu T."/>
            <person name="Pan Y.S."/>
            <person name="Xia L.Y."/>
            <person name="Li J."/>
            <person name="Zhao F."/>
            <person name="Cao W.C."/>
        </authorList>
    </citation>
    <scope>NUCLEOTIDE SEQUENCE</scope>
    <source>
        <strain evidence="2">Rmic-2018</strain>
    </source>
</reference>
<dbReference type="EMBL" id="JABSTU010000001">
    <property type="protein sequence ID" value="KAH8040159.1"/>
    <property type="molecule type" value="Genomic_DNA"/>
</dbReference>